<proteinExistence type="predicted"/>
<accession>A0A438JHV8</accession>
<sequence>MGQREDHLQFSYDGEALSIPEGLYSEWTSPENNLKVERIASKNSATVTLSEAVEISVNVIPVTEEDNRIHNYRYLPTTVSPLGTKAGVANAYCGWGGRSTGLVPFSRQTASRACSLPATM</sequence>
<dbReference type="EMBL" id="QGNW01000041">
    <property type="protein sequence ID" value="RVX08535.1"/>
    <property type="molecule type" value="Genomic_DNA"/>
</dbReference>
<gene>
    <name evidence="1" type="ORF">CK203_014234</name>
</gene>
<dbReference type="PANTHER" id="PTHR31656">
    <property type="entry name" value="ROOT CAP DOMAIN-CONTAINING PROTEIN"/>
    <property type="match status" value="1"/>
</dbReference>
<dbReference type="Proteomes" id="UP000288805">
    <property type="component" value="Unassembled WGS sequence"/>
</dbReference>
<organism evidence="1 2">
    <name type="scientific">Vitis vinifera</name>
    <name type="common">Grape</name>
    <dbReference type="NCBI Taxonomy" id="29760"/>
    <lineage>
        <taxon>Eukaryota</taxon>
        <taxon>Viridiplantae</taxon>
        <taxon>Streptophyta</taxon>
        <taxon>Embryophyta</taxon>
        <taxon>Tracheophyta</taxon>
        <taxon>Spermatophyta</taxon>
        <taxon>Magnoliopsida</taxon>
        <taxon>eudicotyledons</taxon>
        <taxon>Gunneridae</taxon>
        <taxon>Pentapetalae</taxon>
        <taxon>rosids</taxon>
        <taxon>Vitales</taxon>
        <taxon>Vitaceae</taxon>
        <taxon>Viteae</taxon>
        <taxon>Vitis</taxon>
    </lineage>
</organism>
<name>A0A438JHV8_VITVI</name>
<evidence type="ECO:0000313" key="1">
    <source>
        <dbReference type="EMBL" id="RVX08535.1"/>
    </source>
</evidence>
<reference evidence="1 2" key="1">
    <citation type="journal article" date="2018" name="PLoS Genet.">
        <title>Population sequencing reveals clonal diversity and ancestral inbreeding in the grapevine cultivar Chardonnay.</title>
        <authorList>
            <person name="Roach M.J."/>
            <person name="Johnson D.L."/>
            <person name="Bohlmann J."/>
            <person name="van Vuuren H.J."/>
            <person name="Jones S.J."/>
            <person name="Pretorius I.S."/>
            <person name="Schmidt S.A."/>
            <person name="Borneman A.R."/>
        </authorList>
    </citation>
    <scope>NUCLEOTIDE SEQUENCE [LARGE SCALE GENOMIC DNA]</scope>
    <source>
        <strain evidence="2">cv. Chardonnay</strain>
        <tissue evidence="1">Leaf</tissue>
    </source>
</reference>
<protein>
    <submittedName>
        <fullName evidence="1">Uncharacterized protein</fullName>
    </submittedName>
</protein>
<evidence type="ECO:0000313" key="2">
    <source>
        <dbReference type="Proteomes" id="UP000288805"/>
    </source>
</evidence>
<comment type="caution">
    <text evidence="1">The sequence shown here is derived from an EMBL/GenBank/DDBJ whole genome shotgun (WGS) entry which is preliminary data.</text>
</comment>
<dbReference type="AlphaFoldDB" id="A0A438JHV8"/>